<dbReference type="PROSITE" id="PS50943">
    <property type="entry name" value="HTH_CROC1"/>
    <property type="match status" value="1"/>
</dbReference>
<dbReference type="SUPFAM" id="SSF47413">
    <property type="entry name" value="lambda repressor-like DNA-binding domains"/>
    <property type="match status" value="1"/>
</dbReference>
<evidence type="ECO:0000313" key="3">
    <source>
        <dbReference type="Proteomes" id="UP001596514"/>
    </source>
</evidence>
<dbReference type="InterPro" id="IPR001387">
    <property type="entry name" value="Cro/C1-type_HTH"/>
</dbReference>
<proteinExistence type="predicted"/>
<reference evidence="3" key="1">
    <citation type="journal article" date="2019" name="Int. J. Syst. Evol. Microbiol.">
        <title>The Global Catalogue of Microorganisms (GCM) 10K type strain sequencing project: providing services to taxonomists for standard genome sequencing and annotation.</title>
        <authorList>
            <consortium name="The Broad Institute Genomics Platform"/>
            <consortium name="The Broad Institute Genome Sequencing Center for Infectious Disease"/>
            <person name="Wu L."/>
            <person name="Ma J."/>
        </authorList>
    </citation>
    <scope>NUCLEOTIDE SEQUENCE [LARGE SCALE GENOMIC DNA]</scope>
    <source>
        <strain evidence="3">JCM 10083</strain>
    </source>
</reference>
<comment type="caution">
    <text evidence="2">The sequence shown here is derived from an EMBL/GenBank/DDBJ whole genome shotgun (WGS) entry which is preliminary data.</text>
</comment>
<keyword evidence="3" id="KW-1185">Reference proteome</keyword>
<dbReference type="Pfam" id="PF13560">
    <property type="entry name" value="HTH_31"/>
    <property type="match status" value="1"/>
</dbReference>
<gene>
    <name evidence="2" type="ORF">ACFQVD_33680</name>
</gene>
<dbReference type="SMART" id="SM00530">
    <property type="entry name" value="HTH_XRE"/>
    <property type="match status" value="1"/>
</dbReference>
<accession>A0ABW2TB73</accession>
<feature type="domain" description="HTH cro/C1-type" evidence="1">
    <location>
        <begin position="16"/>
        <end position="70"/>
    </location>
</feature>
<dbReference type="RefSeq" id="WP_343962447.1">
    <property type="nucleotide sequence ID" value="NZ_BAAAGK010000007.1"/>
</dbReference>
<evidence type="ECO:0000313" key="2">
    <source>
        <dbReference type="EMBL" id="MFC7605071.1"/>
    </source>
</evidence>
<name>A0ABW2TB73_9ACTN</name>
<evidence type="ECO:0000259" key="1">
    <source>
        <dbReference type="PROSITE" id="PS50943"/>
    </source>
</evidence>
<dbReference type="EMBL" id="JBHTEE010000001">
    <property type="protein sequence ID" value="MFC7605071.1"/>
    <property type="molecule type" value="Genomic_DNA"/>
</dbReference>
<dbReference type="Gene3D" id="1.10.260.40">
    <property type="entry name" value="lambda repressor-like DNA-binding domains"/>
    <property type="match status" value="1"/>
</dbReference>
<dbReference type="InterPro" id="IPR043917">
    <property type="entry name" value="DUF5753"/>
</dbReference>
<protein>
    <submittedName>
        <fullName evidence="2">Helix-turn-helix domain-containing protein</fullName>
    </submittedName>
</protein>
<organism evidence="2 3">
    <name type="scientific">Streptosporangium amethystogenes subsp. fukuiense</name>
    <dbReference type="NCBI Taxonomy" id="698418"/>
    <lineage>
        <taxon>Bacteria</taxon>
        <taxon>Bacillati</taxon>
        <taxon>Actinomycetota</taxon>
        <taxon>Actinomycetes</taxon>
        <taxon>Streptosporangiales</taxon>
        <taxon>Streptosporangiaceae</taxon>
        <taxon>Streptosporangium</taxon>
    </lineage>
</organism>
<dbReference type="InterPro" id="IPR010982">
    <property type="entry name" value="Lambda_DNA-bd_dom_sf"/>
</dbReference>
<dbReference type="Pfam" id="PF19054">
    <property type="entry name" value="DUF5753"/>
    <property type="match status" value="1"/>
</dbReference>
<dbReference type="Proteomes" id="UP001596514">
    <property type="component" value="Unassembled WGS sequence"/>
</dbReference>
<dbReference type="CDD" id="cd00093">
    <property type="entry name" value="HTH_XRE"/>
    <property type="match status" value="1"/>
</dbReference>
<sequence>MTKSPTVRQRRLGRELRRLREQAELTPEAAARPLGWSRSKLNRVENARITVTPSDVANACDLYRADFATKTELIQLCKDAAVRGWWTAYSDVFTGYYIALETEATTIHKWEPILIPGLLQSEEYAYEVIRAARPELTKAQLDRHVSARMTRKINLLGPGAPTLHALVDEAALRRPVGSPGLMARQLSDILQISDWPSITIQVLPAAVGAHSGMEGAFSVLGFGDEDPEVGYTECSSGDVYIEEADHVLRLTLRFERLRGVCLSPEKSAALIAAVRSSHDLP</sequence>